<dbReference type="AGR" id="MGI:1920908"/>
<dbReference type="SMR" id="A0A0U1RNZ2"/>
<dbReference type="VEuPathDB" id="HostDB:ENSMUSG00000030741"/>
<dbReference type="GeneTree" id="ENSGT00390000005976"/>
<evidence type="ECO:0000313" key="18">
    <source>
        <dbReference type="Ensembl" id="ENSMUSP00000145761.2"/>
    </source>
</evidence>
<feature type="transmembrane region" description="Helical" evidence="16">
    <location>
        <begin position="99"/>
        <end position="119"/>
    </location>
</feature>
<dbReference type="GO" id="GO:0005765">
    <property type="term" value="C:lysosomal membrane"/>
    <property type="evidence" value="ECO:0007669"/>
    <property type="project" value="UniProtKB-SubCell"/>
</dbReference>
<accession>A0A0U1RNZ2</accession>
<dbReference type="GO" id="GO:0022857">
    <property type="term" value="F:transmembrane transporter activity"/>
    <property type="evidence" value="ECO:0007669"/>
    <property type="project" value="InterPro"/>
</dbReference>
<evidence type="ECO:0000256" key="6">
    <source>
        <dbReference type="ARBA" id="ARBA00023136"/>
    </source>
</evidence>
<comment type="catalytic activity">
    <reaction evidence="14">
        <text>a 1-O-(1Z-alkenyl)-sn-glycero-3-phosphoethanolamine(out) + H(+)(out) = a 1-O-(1Z-alkenyl)-sn-glycero-3-phosphoethanolamine(in) + H(+)(in)</text>
        <dbReference type="Rhea" id="RHEA:74455"/>
        <dbReference type="ChEBI" id="CHEBI:15378"/>
        <dbReference type="ChEBI" id="CHEBI:77288"/>
    </reaction>
</comment>
<dbReference type="Bgee" id="ENSMUSG00000030741">
    <property type="expression patterns" value="Expressed in yolk sac and 228 other cell types or tissues"/>
</dbReference>
<dbReference type="Antibodypedia" id="26665">
    <property type="antibodies" value="78 antibodies from 19 providers"/>
</dbReference>
<evidence type="ECO:0000256" key="11">
    <source>
        <dbReference type="ARBA" id="ARBA00039482"/>
    </source>
</evidence>
<organism evidence="18 20">
    <name type="scientific">Mus musculus</name>
    <name type="common">Mouse</name>
    <dbReference type="NCBI Taxonomy" id="10090"/>
    <lineage>
        <taxon>Eukaryota</taxon>
        <taxon>Metazoa</taxon>
        <taxon>Chordata</taxon>
        <taxon>Craniata</taxon>
        <taxon>Vertebrata</taxon>
        <taxon>Euteleostomi</taxon>
        <taxon>Mammalia</taxon>
        <taxon>Eutheria</taxon>
        <taxon>Euarchontoglires</taxon>
        <taxon>Glires</taxon>
        <taxon>Rodentia</taxon>
        <taxon>Myomorpha</taxon>
        <taxon>Muroidea</taxon>
        <taxon>Muridae</taxon>
        <taxon>Murinae</taxon>
        <taxon>Mus</taxon>
        <taxon>Mus</taxon>
    </lineage>
</organism>
<keyword evidence="20" id="KW-1185">Reference proteome</keyword>
<dbReference type="InterPro" id="IPR020846">
    <property type="entry name" value="MFS_dom"/>
</dbReference>
<keyword evidence="6 16" id="KW-0472">Membrane</keyword>
<name>A0A0U1RNZ2_MOUSE</name>
<evidence type="ECO:0007829" key="21">
    <source>
        <dbReference type="PeptideAtlas" id="A0A0U1RNZ2"/>
    </source>
</evidence>
<protein>
    <recommendedName>
        <fullName evidence="11">Protein spinster homolog 1</fullName>
    </recommendedName>
    <alternativeName>
        <fullName evidence="12">Spns1</fullName>
    </alternativeName>
</protein>
<feature type="transmembrane region" description="Helical" evidence="16">
    <location>
        <begin position="57"/>
        <end position="74"/>
    </location>
</feature>
<evidence type="ECO:0000256" key="8">
    <source>
        <dbReference type="ARBA" id="ARBA00024338"/>
    </source>
</evidence>
<evidence type="ECO:0000256" key="5">
    <source>
        <dbReference type="ARBA" id="ARBA00023055"/>
    </source>
</evidence>
<comment type="subcellular location">
    <subcellularLocation>
        <location evidence="1">Lysosome membrane</location>
        <topology evidence="1">Multi-pass membrane protein</topology>
    </subcellularLocation>
</comment>
<keyword evidence="7" id="KW-0458">Lysosome</keyword>
<dbReference type="PROSITE" id="PS50850">
    <property type="entry name" value="MFS"/>
    <property type="match status" value="1"/>
</dbReference>
<dbReference type="Pfam" id="PF07690">
    <property type="entry name" value="MFS_1"/>
    <property type="match status" value="1"/>
</dbReference>
<evidence type="ECO:0000256" key="3">
    <source>
        <dbReference type="ARBA" id="ARBA00022692"/>
    </source>
</evidence>
<dbReference type="Proteomes" id="UP000000589">
    <property type="component" value="Chromosome 7"/>
</dbReference>
<comment type="catalytic activity">
    <reaction evidence="10">
        <text>a 1-acyl-sn-glycero-3-phosphoethanolamine(out) + H(+)(out) = a 1-acyl-sn-glycero-3-phosphoethanolamine(in) + H(+)(in)</text>
        <dbReference type="Rhea" id="RHEA:74439"/>
        <dbReference type="ChEBI" id="CHEBI:15378"/>
        <dbReference type="ChEBI" id="CHEBI:64381"/>
    </reaction>
</comment>
<evidence type="ECO:0007829" key="22">
    <source>
        <dbReference type="ProteomicsDB" id="A0A0U1RNZ2"/>
    </source>
</evidence>
<dbReference type="ExpressionAtlas" id="A0A0U1RNZ2">
    <property type="expression patterns" value="baseline and differential"/>
</dbReference>
<dbReference type="Ensembl" id="ENSMUST00000205366.2">
    <property type="protein sequence ID" value="ENSMUSP00000145761.2"/>
    <property type="gene ID" value="ENSMUSG00000030741.16"/>
</dbReference>
<reference evidence="18 20" key="1">
    <citation type="journal article" date="2009" name="PLoS Biol.">
        <title>Lineage-specific biology revealed by a finished genome assembly of the mouse.</title>
        <authorList>
            <consortium name="Mouse Genome Sequencing Consortium"/>
            <person name="Church D.M."/>
            <person name="Goodstadt L."/>
            <person name="Hillier L.W."/>
            <person name="Zody M.C."/>
            <person name="Goldstein S."/>
            <person name="She X."/>
            <person name="Bult C.J."/>
            <person name="Agarwala R."/>
            <person name="Cherry J.L."/>
            <person name="DiCuccio M."/>
            <person name="Hlavina W."/>
            <person name="Kapustin Y."/>
            <person name="Meric P."/>
            <person name="Maglott D."/>
            <person name="Birtle Z."/>
            <person name="Marques A.C."/>
            <person name="Graves T."/>
            <person name="Zhou S."/>
            <person name="Teague B."/>
            <person name="Potamousis K."/>
            <person name="Churas C."/>
            <person name="Place M."/>
            <person name="Herschleb J."/>
            <person name="Runnheim R."/>
            <person name="Forrest D."/>
            <person name="Amos-Landgraf J."/>
            <person name="Schwartz D.C."/>
            <person name="Cheng Z."/>
            <person name="Lindblad-Toh K."/>
            <person name="Eichler E.E."/>
            <person name="Ponting C.P."/>
        </authorList>
    </citation>
    <scope>NUCLEOTIDE SEQUENCE [LARGE SCALE GENOMIC DNA]</scope>
    <source>
        <strain evidence="18 20">C57BL/6J</strain>
    </source>
</reference>
<evidence type="ECO:0000256" key="7">
    <source>
        <dbReference type="ARBA" id="ARBA00023228"/>
    </source>
</evidence>
<dbReference type="AlphaFoldDB" id="A0A0U1RNZ2"/>
<comment type="similarity">
    <text evidence="8">Belongs to the major facilitator superfamily. Spinster (TC 2.A.1.49) family.</text>
</comment>
<evidence type="ECO:0000256" key="12">
    <source>
        <dbReference type="ARBA" id="ARBA00041462"/>
    </source>
</evidence>
<dbReference type="SUPFAM" id="SSF103473">
    <property type="entry name" value="MFS general substrate transporter"/>
    <property type="match status" value="1"/>
</dbReference>
<feature type="domain" description="Major facilitator superfamily (MFS) profile" evidence="17">
    <location>
        <begin position="61"/>
        <end position="167"/>
    </location>
</feature>
<feature type="region of interest" description="Disordered" evidence="15">
    <location>
        <begin position="1"/>
        <end position="38"/>
    </location>
</feature>
<reference evidence="18 20" key="2">
    <citation type="journal article" date="2011" name="PLoS Biol.">
        <title>Modernizing reference genome assemblies.</title>
        <authorList>
            <person name="Church D.M."/>
            <person name="Schneider V.A."/>
            <person name="Graves T."/>
            <person name="Auger K."/>
            <person name="Cunningham F."/>
            <person name="Bouk N."/>
            <person name="Chen H.C."/>
            <person name="Agarwala R."/>
            <person name="McLaren W.M."/>
            <person name="Ritchie G.R."/>
            <person name="Albracht D."/>
            <person name="Kremitzki M."/>
            <person name="Rock S."/>
            <person name="Kotkiewicz H."/>
            <person name="Kremitzki C."/>
            <person name="Wollam A."/>
            <person name="Trani L."/>
            <person name="Fulton L."/>
            <person name="Fulton R."/>
            <person name="Matthews L."/>
            <person name="Whitehead S."/>
            <person name="Chow W."/>
            <person name="Torrance J."/>
            <person name="Dunn M."/>
            <person name="Harden G."/>
            <person name="Threadgold G."/>
            <person name="Wood J."/>
            <person name="Collins J."/>
            <person name="Heath P."/>
            <person name="Griffiths G."/>
            <person name="Pelan S."/>
            <person name="Grafham D."/>
            <person name="Eichler E.E."/>
            <person name="Weinstock G."/>
            <person name="Mardis E.R."/>
            <person name="Wilson R.K."/>
            <person name="Howe K."/>
            <person name="Flicek P."/>
            <person name="Hubbard T."/>
        </authorList>
    </citation>
    <scope>NUCLEOTIDE SEQUENCE [LARGE SCALE GENOMIC DNA]</scope>
    <source>
        <strain evidence="18 20">C57BL/6J</strain>
    </source>
</reference>
<proteinExistence type="evidence at protein level"/>
<evidence type="ECO:0000256" key="9">
    <source>
        <dbReference type="ARBA" id="ARBA00035932"/>
    </source>
</evidence>
<evidence type="ECO:0000256" key="1">
    <source>
        <dbReference type="ARBA" id="ARBA00004155"/>
    </source>
</evidence>
<evidence type="ECO:0000313" key="19">
    <source>
        <dbReference type="MGI" id="MGI:1920908"/>
    </source>
</evidence>
<dbReference type="PANTHER" id="PTHR23505:SF13">
    <property type="entry name" value="PROTEIN SPINSTER HOMOLOG 1"/>
    <property type="match status" value="1"/>
</dbReference>
<dbReference type="GO" id="GO:0006869">
    <property type="term" value="P:lipid transport"/>
    <property type="evidence" value="ECO:0007669"/>
    <property type="project" value="UniProtKB-KW"/>
</dbReference>
<dbReference type="PANTHER" id="PTHR23505">
    <property type="entry name" value="SPINSTER"/>
    <property type="match status" value="1"/>
</dbReference>
<dbReference type="Gene3D" id="1.20.1250.20">
    <property type="entry name" value="MFS general substrate transporter like domains"/>
    <property type="match status" value="1"/>
</dbReference>
<evidence type="ECO:0000256" key="13">
    <source>
        <dbReference type="ARBA" id="ARBA00047765"/>
    </source>
</evidence>
<feature type="transmembrane region" description="Helical" evidence="16">
    <location>
        <begin position="126"/>
        <end position="145"/>
    </location>
</feature>
<evidence type="ECO:0000313" key="20">
    <source>
        <dbReference type="Proteomes" id="UP000000589"/>
    </source>
</evidence>
<comment type="catalytic activity">
    <reaction evidence="9">
        <text>a 1-acyl-sn-glycero-3-phosphocholine(out) + H(+)(out) = a 1-acyl-sn-glycero-3-phosphocholine(in) + H(+)(in)</text>
        <dbReference type="Rhea" id="RHEA:74435"/>
        <dbReference type="ChEBI" id="CHEBI:15378"/>
        <dbReference type="ChEBI" id="CHEBI:58168"/>
    </reaction>
</comment>
<dbReference type="MGI" id="MGI:1920908">
    <property type="gene designation" value="Spns1"/>
</dbReference>
<dbReference type="ProteomicsDB" id="320426"/>
<dbReference type="InterPro" id="IPR036259">
    <property type="entry name" value="MFS_trans_sf"/>
</dbReference>
<evidence type="ECO:0000256" key="16">
    <source>
        <dbReference type="SAM" id="Phobius"/>
    </source>
</evidence>
<dbReference type="InterPro" id="IPR011701">
    <property type="entry name" value="MFS"/>
</dbReference>
<evidence type="ECO:0000256" key="14">
    <source>
        <dbReference type="ARBA" id="ARBA00048915"/>
    </source>
</evidence>
<reference evidence="18" key="4">
    <citation type="submission" date="2025-09" db="UniProtKB">
        <authorList>
            <consortium name="Ensembl"/>
        </authorList>
    </citation>
    <scope>IDENTIFICATION</scope>
    <source>
        <strain evidence="18">C57BL/6J</strain>
    </source>
</reference>
<sequence>MAGSDTAPFLSQADDPDDGPAPGHPGLPGPMGNPKSGELEVPDCEGLQRITGLSRGHSTLIVVVLCYINLLNYMDRFTVAGVLTDIEQFFNIGDGSTGLIQTVFISSYMVLAPVFGYLGDRYNRKYLMCGGIAFWSLVTLGSSFIPRETSGVGCSVSSTLPSLWAVV</sequence>
<evidence type="ECO:0000259" key="17">
    <source>
        <dbReference type="PROSITE" id="PS50850"/>
    </source>
</evidence>
<evidence type="ECO:0000256" key="4">
    <source>
        <dbReference type="ARBA" id="ARBA00022989"/>
    </source>
</evidence>
<evidence type="ECO:0000256" key="2">
    <source>
        <dbReference type="ARBA" id="ARBA00022448"/>
    </source>
</evidence>
<evidence type="ECO:0000256" key="15">
    <source>
        <dbReference type="SAM" id="MobiDB-lite"/>
    </source>
</evidence>
<keyword evidence="4 16" id="KW-1133">Transmembrane helix</keyword>
<gene>
    <name evidence="18 19" type="primary">Spns1</name>
</gene>
<keyword evidence="21 22" id="KW-1267">Proteomics identification</keyword>
<keyword evidence="2" id="KW-0813">Transport</keyword>
<dbReference type="InterPro" id="IPR044770">
    <property type="entry name" value="MFS_spinster-like"/>
</dbReference>
<keyword evidence="5" id="KW-0445">Lipid transport</keyword>
<comment type="catalytic activity">
    <reaction evidence="13">
        <text>a 1-O-(1Z-alkenyl)-sn-glycero-3-phosphocholine(out) + H(+)(out) = a 1-O-(1Z-alkenyl)-sn-glycero-3-phosphocholine(in) + H(+)(in)</text>
        <dbReference type="Rhea" id="RHEA:74447"/>
        <dbReference type="ChEBI" id="CHEBI:15378"/>
        <dbReference type="ChEBI" id="CHEBI:77287"/>
    </reaction>
</comment>
<keyword evidence="3 16" id="KW-0812">Transmembrane</keyword>
<reference evidence="18" key="3">
    <citation type="submission" date="2025-08" db="UniProtKB">
        <authorList>
            <consortium name="Ensembl"/>
        </authorList>
    </citation>
    <scope>IDENTIFICATION</scope>
    <source>
        <strain evidence="18">C57BL/6J</strain>
    </source>
</reference>
<evidence type="ECO:0000256" key="10">
    <source>
        <dbReference type="ARBA" id="ARBA00036238"/>
    </source>
</evidence>